<sequence>METTAQAVPVSNKMLWIGRVLSGLTVLMLLMDSIMKLMHPTPAPVVDAMTKLGYPDGLTLGIGILLLVCTILYAIPQTAVLGAILLTGYLGGATASHVRVGADIFPVLFPGIMGALIWGGLFLRDSRLRALLPIRS</sequence>
<dbReference type="KEGG" id="ccot:CCAX7_65910"/>
<evidence type="ECO:0000313" key="6">
    <source>
        <dbReference type="Proteomes" id="UP000287394"/>
    </source>
</evidence>
<keyword evidence="4" id="KW-0472">Membrane</keyword>
<evidence type="ECO:0000256" key="3">
    <source>
        <dbReference type="ARBA" id="ARBA00022989"/>
    </source>
</evidence>
<comment type="subcellular location">
    <subcellularLocation>
        <location evidence="1">Membrane</location>
        <topology evidence="1">Multi-pass membrane protein</topology>
    </subcellularLocation>
</comment>
<dbReference type="InterPro" id="IPR032808">
    <property type="entry name" value="DoxX"/>
</dbReference>
<evidence type="ECO:0000256" key="2">
    <source>
        <dbReference type="ARBA" id="ARBA00022692"/>
    </source>
</evidence>
<dbReference type="EMBL" id="AP025739">
    <property type="protein sequence ID" value="BDI34540.1"/>
    <property type="molecule type" value="Genomic_DNA"/>
</dbReference>
<keyword evidence="3" id="KW-1133">Transmembrane helix</keyword>
<accession>A0A402CR01</accession>
<gene>
    <name evidence="5" type="ORF">CCAX7_65910</name>
</gene>
<dbReference type="Proteomes" id="UP000287394">
    <property type="component" value="Chromosome"/>
</dbReference>
<dbReference type="GO" id="GO:0016020">
    <property type="term" value="C:membrane"/>
    <property type="evidence" value="ECO:0007669"/>
    <property type="project" value="UniProtKB-SubCell"/>
</dbReference>
<dbReference type="Pfam" id="PF13564">
    <property type="entry name" value="DoxX_2"/>
    <property type="match status" value="1"/>
</dbReference>
<keyword evidence="6" id="KW-1185">Reference proteome</keyword>
<evidence type="ECO:0000313" key="5">
    <source>
        <dbReference type="EMBL" id="BDI34540.1"/>
    </source>
</evidence>
<protein>
    <submittedName>
        <fullName evidence="5">Membrane protein</fullName>
    </submittedName>
</protein>
<dbReference type="OrthoDB" id="9811373at2"/>
<dbReference type="AlphaFoldDB" id="A0A402CR01"/>
<reference evidence="5 6" key="1">
    <citation type="journal article" date="2019" name="Int. J. Syst. Evol. Microbiol.">
        <title>Capsulimonas corticalis gen. nov., sp. nov., an aerobic capsulated bacterium, of a novel bacterial order, Capsulimonadales ord. nov., of the class Armatimonadia of the phylum Armatimonadetes.</title>
        <authorList>
            <person name="Li J."/>
            <person name="Kudo C."/>
            <person name="Tonouchi A."/>
        </authorList>
    </citation>
    <scope>NUCLEOTIDE SEQUENCE [LARGE SCALE GENOMIC DNA]</scope>
    <source>
        <strain evidence="5 6">AX-7</strain>
    </source>
</reference>
<name>A0A402CR01_9BACT</name>
<proteinExistence type="predicted"/>
<evidence type="ECO:0000256" key="4">
    <source>
        <dbReference type="ARBA" id="ARBA00023136"/>
    </source>
</evidence>
<evidence type="ECO:0000256" key="1">
    <source>
        <dbReference type="ARBA" id="ARBA00004141"/>
    </source>
</evidence>
<organism evidence="5 6">
    <name type="scientific">Capsulimonas corticalis</name>
    <dbReference type="NCBI Taxonomy" id="2219043"/>
    <lineage>
        <taxon>Bacteria</taxon>
        <taxon>Bacillati</taxon>
        <taxon>Armatimonadota</taxon>
        <taxon>Armatimonadia</taxon>
        <taxon>Capsulimonadales</taxon>
        <taxon>Capsulimonadaceae</taxon>
        <taxon>Capsulimonas</taxon>
    </lineage>
</organism>
<keyword evidence="2" id="KW-0812">Transmembrane</keyword>
<dbReference type="RefSeq" id="WP_119319893.1">
    <property type="nucleotide sequence ID" value="NZ_AP025739.1"/>
</dbReference>